<keyword evidence="7" id="KW-1185">Reference proteome</keyword>
<keyword evidence="1 4" id="KW-0378">Hydrolase</keyword>
<dbReference type="CDD" id="cd07208">
    <property type="entry name" value="Pat_hypo_Ecoli_yjju_like"/>
    <property type="match status" value="1"/>
</dbReference>
<dbReference type="Proteomes" id="UP001516662">
    <property type="component" value="Unassembled WGS sequence"/>
</dbReference>
<evidence type="ECO:0000259" key="5">
    <source>
        <dbReference type="PROSITE" id="PS51635"/>
    </source>
</evidence>
<accession>A0ABR9QM40</accession>
<dbReference type="InterPro" id="IPR016035">
    <property type="entry name" value="Acyl_Trfase/lysoPLipase"/>
</dbReference>
<dbReference type="InterPro" id="IPR045943">
    <property type="entry name" value="DUF6363"/>
</dbReference>
<feature type="short sequence motif" description="GXGXXG" evidence="4">
    <location>
        <begin position="16"/>
        <end position="21"/>
    </location>
</feature>
<feature type="short sequence motif" description="DGA/G" evidence="4">
    <location>
        <begin position="166"/>
        <end position="168"/>
    </location>
</feature>
<dbReference type="Gene3D" id="3.40.1090.10">
    <property type="entry name" value="Cytosolic phospholipase A2 catalytic domain"/>
    <property type="match status" value="2"/>
</dbReference>
<feature type="domain" description="PNPLA" evidence="5">
    <location>
        <begin position="12"/>
        <end position="179"/>
    </location>
</feature>
<gene>
    <name evidence="6" type="ORF">IMZ08_16115</name>
</gene>
<organism evidence="6 7">
    <name type="scientific">Litchfieldia luteola</name>
    <dbReference type="NCBI Taxonomy" id="682179"/>
    <lineage>
        <taxon>Bacteria</taxon>
        <taxon>Bacillati</taxon>
        <taxon>Bacillota</taxon>
        <taxon>Bacilli</taxon>
        <taxon>Bacillales</taxon>
        <taxon>Bacillaceae</taxon>
        <taxon>Litchfieldia</taxon>
    </lineage>
</organism>
<evidence type="ECO:0000313" key="7">
    <source>
        <dbReference type="Proteomes" id="UP001516662"/>
    </source>
</evidence>
<dbReference type="Pfam" id="PF01734">
    <property type="entry name" value="Patatin"/>
    <property type="match status" value="1"/>
</dbReference>
<evidence type="ECO:0000256" key="2">
    <source>
        <dbReference type="ARBA" id="ARBA00022963"/>
    </source>
</evidence>
<comment type="caution">
    <text evidence="6">The sequence shown here is derived from an EMBL/GenBank/DDBJ whole genome shotgun (WGS) entry which is preliminary data.</text>
</comment>
<dbReference type="PROSITE" id="PS51635">
    <property type="entry name" value="PNPLA"/>
    <property type="match status" value="1"/>
</dbReference>
<keyword evidence="2 4" id="KW-0442">Lipid degradation</keyword>
<feature type="active site" description="Proton acceptor" evidence="4">
    <location>
        <position position="166"/>
    </location>
</feature>
<dbReference type="EMBL" id="JADCLJ010000022">
    <property type="protein sequence ID" value="MBE4909578.1"/>
    <property type="molecule type" value="Genomic_DNA"/>
</dbReference>
<evidence type="ECO:0000256" key="1">
    <source>
        <dbReference type="ARBA" id="ARBA00022801"/>
    </source>
</evidence>
<sequence>MKGSFVLKNTGLVLEGGGMRGVYTAGILEYFLEQDLFFPYIIGVSAGACNAASYISRQKGRNRKVNIDYVNHPEYISYKKFLKERQLFGMDFIFNELPTKLVPFDFETFNQAAEHFVVGTTDCVTGEPVYLTREDYREDILMAIRASSSLPFVAPVVEFRNRKLLDGGLSDPIPIKKAQAENNTKNVIVLTQEKGYRKSKPKMEWLLKRSLRDYPQIGHVMSSRYRIYNETLDYIEEQEEKGNVFVFRPESIHAVGRVERNPIKLAALYEEGYNQAEQQIEELQNWLNT</sequence>
<proteinExistence type="predicted"/>
<dbReference type="InterPro" id="IPR002641">
    <property type="entry name" value="PNPLA_dom"/>
</dbReference>
<dbReference type="PANTHER" id="PTHR14226:SF25">
    <property type="entry name" value="PHOSPHOESTERASE"/>
    <property type="match status" value="1"/>
</dbReference>
<feature type="active site" description="Nucleophile" evidence="4">
    <location>
        <position position="45"/>
    </location>
</feature>
<evidence type="ECO:0000313" key="6">
    <source>
        <dbReference type="EMBL" id="MBE4909578.1"/>
    </source>
</evidence>
<evidence type="ECO:0000256" key="3">
    <source>
        <dbReference type="ARBA" id="ARBA00023098"/>
    </source>
</evidence>
<dbReference type="Pfam" id="PF19890">
    <property type="entry name" value="DUF6363"/>
    <property type="match status" value="1"/>
</dbReference>
<evidence type="ECO:0000256" key="4">
    <source>
        <dbReference type="PROSITE-ProRule" id="PRU01161"/>
    </source>
</evidence>
<dbReference type="InterPro" id="IPR037483">
    <property type="entry name" value="YjjU-like"/>
</dbReference>
<dbReference type="PANTHER" id="PTHR14226">
    <property type="entry name" value="NEUROPATHY TARGET ESTERASE/SWISS CHEESE D.MELANOGASTER"/>
    <property type="match status" value="1"/>
</dbReference>
<dbReference type="RefSeq" id="WP_193538547.1">
    <property type="nucleotide sequence ID" value="NZ_JADCLJ010000022.1"/>
</dbReference>
<feature type="short sequence motif" description="GXSXG" evidence="4">
    <location>
        <begin position="43"/>
        <end position="47"/>
    </location>
</feature>
<dbReference type="InterPro" id="IPR050301">
    <property type="entry name" value="NTE"/>
</dbReference>
<protein>
    <submittedName>
        <fullName evidence="6">Patatin family protein</fullName>
    </submittedName>
</protein>
<keyword evidence="3 4" id="KW-0443">Lipid metabolism</keyword>
<dbReference type="SUPFAM" id="SSF52151">
    <property type="entry name" value="FabD/lysophospholipase-like"/>
    <property type="match status" value="1"/>
</dbReference>
<reference evidence="6 7" key="1">
    <citation type="submission" date="2020-10" db="EMBL/GenBank/DDBJ databases">
        <title>Bacillus sp. HD4P25, an endophyte from a halophyte.</title>
        <authorList>
            <person name="Sun J.-Q."/>
        </authorList>
    </citation>
    <scope>NUCLEOTIDE SEQUENCE [LARGE SCALE GENOMIC DNA]</scope>
    <source>
        <strain evidence="6 7">YIM 93174</strain>
    </source>
</reference>
<name>A0ABR9QM40_9BACI</name>